<accession>A0A101EME3</accession>
<sequence length="85" mass="9701">MMLFIRLLDYEDELSLVKARLEFDYGCIFTITVLGVGDEFPVGTIFPLCRRSGTTTTTPRSDEFIRTSLPLIFLLMIKYNLIDSG</sequence>
<dbReference type="PATRIC" id="fig|172049.5.peg.1415"/>
<dbReference type="AlphaFoldDB" id="A0A101EME3"/>
<evidence type="ECO:0000313" key="2">
    <source>
        <dbReference type="Proteomes" id="UP000053911"/>
    </source>
</evidence>
<organism evidence="1 2">
    <name type="scientific">Thermococcus sibiricus</name>
    <dbReference type="NCBI Taxonomy" id="172049"/>
    <lineage>
        <taxon>Archaea</taxon>
        <taxon>Methanobacteriati</taxon>
        <taxon>Methanobacteriota</taxon>
        <taxon>Thermococci</taxon>
        <taxon>Thermococcales</taxon>
        <taxon>Thermococcaceae</taxon>
        <taxon>Thermococcus</taxon>
    </lineage>
</organism>
<name>A0A101EME3_9EURY</name>
<gene>
    <name evidence="1" type="ORF">XD54_0643</name>
</gene>
<dbReference type="EMBL" id="LGFD01000009">
    <property type="protein sequence ID" value="KUK18027.1"/>
    <property type="molecule type" value="Genomic_DNA"/>
</dbReference>
<evidence type="ECO:0000313" key="1">
    <source>
        <dbReference type="EMBL" id="KUK18027.1"/>
    </source>
</evidence>
<proteinExistence type="predicted"/>
<protein>
    <submittedName>
        <fullName evidence="1">Uncharacterized protein</fullName>
    </submittedName>
</protein>
<comment type="caution">
    <text evidence="1">The sequence shown here is derived from an EMBL/GenBank/DDBJ whole genome shotgun (WGS) entry which is preliminary data.</text>
</comment>
<reference evidence="2" key="1">
    <citation type="journal article" date="2015" name="MBio">
        <title>Genome-Resolved Metagenomic Analysis Reveals Roles for Candidate Phyla and Other Microbial Community Members in Biogeochemical Transformations in Oil Reservoirs.</title>
        <authorList>
            <person name="Hu P."/>
            <person name="Tom L."/>
            <person name="Singh A."/>
            <person name="Thomas B.C."/>
            <person name="Baker B.J."/>
            <person name="Piceno Y.M."/>
            <person name="Andersen G.L."/>
            <person name="Banfield J.F."/>
        </authorList>
    </citation>
    <scope>NUCLEOTIDE SEQUENCE [LARGE SCALE GENOMIC DNA]</scope>
</reference>
<dbReference type="Proteomes" id="UP000053911">
    <property type="component" value="Unassembled WGS sequence"/>
</dbReference>
<dbReference type="RefSeq" id="WP_283217385.1">
    <property type="nucleotide sequence ID" value="NZ_LGFD01000009.1"/>
</dbReference>